<name>A0A0C2IFF3_THEKT</name>
<evidence type="ECO:0000313" key="1">
    <source>
        <dbReference type="EMBL" id="KII64069.1"/>
    </source>
</evidence>
<sequence length="190" mass="22484">MADDFEVNIMTRPDVRSVKETIRHFIKESDLQMNTIRLFSHYSPVKNRRFNWNQGYRIDRLYQTNPHIYVEEIVESTMKIEKKFMDHINESQNKYECDFKKFLSIKSLDPKCIHDIKIIMDQNPGTYLLEYNKVNIIAIHHSRKNAPINSNEIKCTFHIQSNNLNNHLIQVFYHKTAVKLGTCPVAGNNI</sequence>
<accession>A0A0C2IFF3</accession>
<keyword evidence="2" id="KW-1185">Reference proteome</keyword>
<reference evidence="1 2" key="1">
    <citation type="journal article" date="2014" name="Genome Biol. Evol.">
        <title>The genome of the myxosporean Thelohanellus kitauei shows adaptations to nutrient acquisition within its fish host.</title>
        <authorList>
            <person name="Yang Y."/>
            <person name="Xiong J."/>
            <person name="Zhou Z."/>
            <person name="Huo F."/>
            <person name="Miao W."/>
            <person name="Ran C."/>
            <person name="Liu Y."/>
            <person name="Zhang J."/>
            <person name="Feng J."/>
            <person name="Wang M."/>
            <person name="Wang M."/>
            <person name="Wang L."/>
            <person name="Yao B."/>
        </authorList>
    </citation>
    <scope>NUCLEOTIDE SEQUENCE [LARGE SCALE GENOMIC DNA]</scope>
    <source>
        <strain evidence="1">Wuqing</strain>
    </source>
</reference>
<comment type="caution">
    <text evidence="1">The sequence shown here is derived from an EMBL/GenBank/DDBJ whole genome shotgun (WGS) entry which is preliminary data.</text>
</comment>
<gene>
    <name evidence="1" type="ORF">RF11_11498</name>
</gene>
<organism evidence="1 2">
    <name type="scientific">Thelohanellus kitauei</name>
    <name type="common">Myxosporean</name>
    <dbReference type="NCBI Taxonomy" id="669202"/>
    <lineage>
        <taxon>Eukaryota</taxon>
        <taxon>Metazoa</taxon>
        <taxon>Cnidaria</taxon>
        <taxon>Myxozoa</taxon>
        <taxon>Myxosporea</taxon>
        <taxon>Bivalvulida</taxon>
        <taxon>Platysporina</taxon>
        <taxon>Myxobolidae</taxon>
        <taxon>Thelohanellus</taxon>
    </lineage>
</organism>
<dbReference type="AlphaFoldDB" id="A0A0C2IFF3"/>
<dbReference type="EMBL" id="JWZT01004468">
    <property type="protein sequence ID" value="KII64069.1"/>
    <property type="molecule type" value="Genomic_DNA"/>
</dbReference>
<protein>
    <submittedName>
        <fullName evidence="1">Uncharacterized protein</fullName>
    </submittedName>
</protein>
<evidence type="ECO:0000313" key="2">
    <source>
        <dbReference type="Proteomes" id="UP000031668"/>
    </source>
</evidence>
<proteinExistence type="predicted"/>
<dbReference type="Proteomes" id="UP000031668">
    <property type="component" value="Unassembled WGS sequence"/>
</dbReference>